<protein>
    <submittedName>
        <fullName evidence="3">Uncharacterized protein</fullName>
    </submittedName>
</protein>
<organism evidence="3 4">
    <name type="scientific">Trichomonas vaginalis (strain ATCC PRA-98 / G3)</name>
    <dbReference type="NCBI Taxonomy" id="412133"/>
    <lineage>
        <taxon>Eukaryota</taxon>
        <taxon>Metamonada</taxon>
        <taxon>Parabasalia</taxon>
        <taxon>Trichomonadida</taxon>
        <taxon>Trichomonadidae</taxon>
        <taxon>Trichomonas</taxon>
    </lineage>
</organism>
<feature type="compositionally biased region" description="Basic and acidic residues" evidence="2">
    <location>
        <begin position="124"/>
        <end position="133"/>
    </location>
</feature>
<keyword evidence="1" id="KW-0175">Coiled coil</keyword>
<feature type="region of interest" description="Disordered" evidence="2">
    <location>
        <begin position="322"/>
        <end position="359"/>
    </location>
</feature>
<dbReference type="VEuPathDB" id="TrichDB:TVAG_345490"/>
<dbReference type="Proteomes" id="UP000001542">
    <property type="component" value="Unassembled WGS sequence"/>
</dbReference>
<evidence type="ECO:0000256" key="1">
    <source>
        <dbReference type="SAM" id="Coils"/>
    </source>
</evidence>
<feature type="coiled-coil region" evidence="1">
    <location>
        <begin position="27"/>
        <end position="61"/>
    </location>
</feature>
<feature type="region of interest" description="Disordered" evidence="2">
    <location>
        <begin position="124"/>
        <end position="144"/>
    </location>
</feature>
<dbReference type="RefSeq" id="XP_001315398.1">
    <property type="nucleotide sequence ID" value="XM_001315363.1"/>
</dbReference>
<reference evidence="3" key="2">
    <citation type="journal article" date="2007" name="Science">
        <title>Draft genome sequence of the sexually transmitted pathogen Trichomonas vaginalis.</title>
        <authorList>
            <person name="Carlton J.M."/>
            <person name="Hirt R.P."/>
            <person name="Silva J.C."/>
            <person name="Delcher A.L."/>
            <person name="Schatz M."/>
            <person name="Zhao Q."/>
            <person name="Wortman J.R."/>
            <person name="Bidwell S.L."/>
            <person name="Alsmark U.C.M."/>
            <person name="Besteiro S."/>
            <person name="Sicheritz-Ponten T."/>
            <person name="Noel C.J."/>
            <person name="Dacks J.B."/>
            <person name="Foster P.G."/>
            <person name="Simillion C."/>
            <person name="Van de Peer Y."/>
            <person name="Miranda-Saavedra D."/>
            <person name="Barton G.J."/>
            <person name="Westrop G.D."/>
            <person name="Mueller S."/>
            <person name="Dessi D."/>
            <person name="Fiori P.L."/>
            <person name="Ren Q."/>
            <person name="Paulsen I."/>
            <person name="Zhang H."/>
            <person name="Bastida-Corcuera F.D."/>
            <person name="Simoes-Barbosa A."/>
            <person name="Brown M.T."/>
            <person name="Hayes R.D."/>
            <person name="Mukherjee M."/>
            <person name="Okumura C.Y."/>
            <person name="Schneider R."/>
            <person name="Smith A.J."/>
            <person name="Vanacova S."/>
            <person name="Villalvazo M."/>
            <person name="Haas B.J."/>
            <person name="Pertea M."/>
            <person name="Feldblyum T.V."/>
            <person name="Utterback T.R."/>
            <person name="Shu C.L."/>
            <person name="Osoegawa K."/>
            <person name="de Jong P.J."/>
            <person name="Hrdy I."/>
            <person name="Horvathova L."/>
            <person name="Zubacova Z."/>
            <person name="Dolezal P."/>
            <person name="Malik S.B."/>
            <person name="Logsdon J.M. Jr."/>
            <person name="Henze K."/>
            <person name="Gupta A."/>
            <person name="Wang C.C."/>
            <person name="Dunne R.L."/>
            <person name="Upcroft J.A."/>
            <person name="Upcroft P."/>
            <person name="White O."/>
            <person name="Salzberg S.L."/>
            <person name="Tang P."/>
            <person name="Chiu C.-H."/>
            <person name="Lee Y.-S."/>
            <person name="Embley T.M."/>
            <person name="Coombs G.H."/>
            <person name="Mottram J.C."/>
            <person name="Tachezy J."/>
            <person name="Fraser-Liggett C.M."/>
            <person name="Johnson P.J."/>
        </authorList>
    </citation>
    <scope>NUCLEOTIDE SEQUENCE [LARGE SCALE GENOMIC DNA]</scope>
    <source>
        <strain evidence="3">G3</strain>
    </source>
</reference>
<dbReference type="SMR" id="A2EW27"/>
<feature type="region of interest" description="Disordered" evidence="2">
    <location>
        <begin position="1"/>
        <end position="24"/>
    </location>
</feature>
<name>A2EW27_TRIV3</name>
<dbReference type="InParanoid" id="A2EW27"/>
<dbReference type="EMBL" id="DS113513">
    <property type="protein sequence ID" value="EAY03175.1"/>
    <property type="molecule type" value="Genomic_DNA"/>
</dbReference>
<gene>
    <name evidence="3" type="ORF">TVAG_345490</name>
</gene>
<proteinExistence type="predicted"/>
<feature type="compositionally biased region" description="Basic and acidic residues" evidence="2">
    <location>
        <begin position="322"/>
        <end position="344"/>
    </location>
</feature>
<dbReference type="KEGG" id="tva:4761017"/>
<sequence length="438" mass="51105">MSTEESDFTNSTSPGSFKSVYENDVKASQEKEAVQELELKKKRYELKIKQLEADISNANAESFSRDQLPSVKSELEKSCNQLFLQRTNALTLKLEQAKAERLNLEKQVKSLQKTLENERRLTKQLADERESHKPPRPPPFPEITLPDLSLLRDNYALIYRKRALEEEIRDAERQLSVRRQAIAENEGKLTKLIKDSKEATAQSEAQIRQETLDLAQLEEMRNSLRERLESNKQRQKQLENEKRMLAAQIEAAEAEQRAKIDEINRNFLAAQREFDEARARKKAEIRELTKKLHENEELNRAKIQEKERLILEMNAAIEKRNIEKRQREEEKRKQQQRKRMEQRQKNGSPQSGPTPAVLQLQQEIADLENQKAELMRKSQDLIRKMTSNEKKLEATKAKIERKLAESERQLKRMKAERASPGSQSTPIKNTLVADDFVE</sequence>
<reference evidence="3" key="1">
    <citation type="submission" date="2006-10" db="EMBL/GenBank/DDBJ databases">
        <authorList>
            <person name="Amadeo P."/>
            <person name="Zhao Q."/>
            <person name="Wortman J."/>
            <person name="Fraser-Liggett C."/>
            <person name="Carlton J."/>
        </authorList>
    </citation>
    <scope>NUCLEOTIDE SEQUENCE</scope>
    <source>
        <strain evidence="3">G3</strain>
    </source>
</reference>
<dbReference type="OrthoDB" id="10264783at2759"/>
<accession>A2EW27</accession>
<evidence type="ECO:0000313" key="4">
    <source>
        <dbReference type="Proteomes" id="UP000001542"/>
    </source>
</evidence>
<evidence type="ECO:0000256" key="2">
    <source>
        <dbReference type="SAM" id="MobiDB-lite"/>
    </source>
</evidence>
<dbReference type="VEuPathDB" id="TrichDB:TVAGG3_0120830"/>
<keyword evidence="4" id="KW-1185">Reference proteome</keyword>
<feature type="compositionally biased region" description="Basic and acidic residues" evidence="2">
    <location>
        <begin position="405"/>
        <end position="417"/>
    </location>
</feature>
<evidence type="ECO:0000313" key="3">
    <source>
        <dbReference type="EMBL" id="EAY03175.1"/>
    </source>
</evidence>
<feature type="region of interest" description="Disordered" evidence="2">
    <location>
        <begin position="405"/>
        <end position="438"/>
    </location>
</feature>
<dbReference type="AlphaFoldDB" id="A2EW27"/>